<name>A0A914HSZ7_GLORO</name>
<dbReference type="Proteomes" id="UP000887572">
    <property type="component" value="Unplaced"/>
</dbReference>
<protein>
    <submittedName>
        <fullName evidence="2">Uncharacterized protein</fullName>
    </submittedName>
</protein>
<reference evidence="2" key="1">
    <citation type="submission" date="2022-11" db="UniProtKB">
        <authorList>
            <consortium name="WormBaseParasite"/>
        </authorList>
    </citation>
    <scope>IDENTIFICATION</scope>
</reference>
<dbReference type="WBParaSite" id="Gr19_v10_g3932.t1">
    <property type="protein sequence ID" value="Gr19_v10_g3932.t1"/>
    <property type="gene ID" value="Gr19_v10_g3932"/>
</dbReference>
<organism evidence="1 2">
    <name type="scientific">Globodera rostochiensis</name>
    <name type="common">Golden nematode worm</name>
    <name type="synonym">Heterodera rostochiensis</name>
    <dbReference type="NCBI Taxonomy" id="31243"/>
    <lineage>
        <taxon>Eukaryota</taxon>
        <taxon>Metazoa</taxon>
        <taxon>Ecdysozoa</taxon>
        <taxon>Nematoda</taxon>
        <taxon>Chromadorea</taxon>
        <taxon>Rhabditida</taxon>
        <taxon>Tylenchina</taxon>
        <taxon>Tylenchomorpha</taxon>
        <taxon>Tylenchoidea</taxon>
        <taxon>Heteroderidae</taxon>
        <taxon>Heteroderinae</taxon>
        <taxon>Globodera</taxon>
    </lineage>
</organism>
<proteinExistence type="predicted"/>
<evidence type="ECO:0000313" key="1">
    <source>
        <dbReference type="Proteomes" id="UP000887572"/>
    </source>
</evidence>
<evidence type="ECO:0000313" key="2">
    <source>
        <dbReference type="WBParaSite" id="Gr19_v10_g3932.t1"/>
    </source>
</evidence>
<dbReference type="AlphaFoldDB" id="A0A914HSZ7"/>
<keyword evidence="1" id="KW-1185">Reference proteome</keyword>
<sequence length="88" mass="10614">MFKPKSMLCAQLWETNQPQTNNNTIKYQPKIKVEPHEEQFDGKWQDESALKRIVKVEHEPHYRAVKVEGKDKIKHEFEWWGEESETFV</sequence>
<accession>A0A914HSZ7</accession>